<protein>
    <submittedName>
        <fullName evidence="1">Uncharacterized protein</fullName>
    </submittedName>
</protein>
<keyword evidence="2" id="KW-1185">Reference proteome</keyword>
<organism evidence="1 2">
    <name type="scientific">Symbiodinium microadriaticum</name>
    <name type="common">Dinoflagellate</name>
    <name type="synonym">Zooxanthella microadriatica</name>
    <dbReference type="NCBI Taxonomy" id="2951"/>
    <lineage>
        <taxon>Eukaryota</taxon>
        <taxon>Sar</taxon>
        <taxon>Alveolata</taxon>
        <taxon>Dinophyceae</taxon>
        <taxon>Suessiales</taxon>
        <taxon>Symbiodiniaceae</taxon>
        <taxon>Symbiodinium</taxon>
    </lineage>
</organism>
<dbReference type="EMBL" id="LSRX01000531">
    <property type="protein sequence ID" value="OLP94722.1"/>
    <property type="molecule type" value="Genomic_DNA"/>
</dbReference>
<proteinExistence type="predicted"/>
<evidence type="ECO:0000313" key="2">
    <source>
        <dbReference type="Proteomes" id="UP000186817"/>
    </source>
</evidence>
<sequence length="79" mass="8912">MDIVQTSQMNDAQLYFAQVCRCILCSSKAEYPRLTWGISRYFEPAEGLMRRRVGLAASAAVRSGLPRLLCRPYVPFPGQ</sequence>
<name>A0A1Q9DHR6_SYMMI</name>
<gene>
    <name evidence="1" type="ORF">AK812_SmicGene23211</name>
</gene>
<dbReference type="Proteomes" id="UP000186817">
    <property type="component" value="Unassembled WGS sequence"/>
</dbReference>
<evidence type="ECO:0000313" key="1">
    <source>
        <dbReference type="EMBL" id="OLP94722.1"/>
    </source>
</evidence>
<reference evidence="1 2" key="1">
    <citation type="submission" date="2016-02" db="EMBL/GenBank/DDBJ databases">
        <title>Genome analysis of coral dinoflagellate symbionts highlights evolutionary adaptations to a symbiotic lifestyle.</title>
        <authorList>
            <person name="Aranda M."/>
            <person name="Li Y."/>
            <person name="Liew Y.J."/>
            <person name="Baumgarten S."/>
            <person name="Simakov O."/>
            <person name="Wilson M."/>
            <person name="Piel J."/>
            <person name="Ashoor H."/>
            <person name="Bougouffa S."/>
            <person name="Bajic V.B."/>
            <person name="Ryu T."/>
            <person name="Ravasi T."/>
            <person name="Bayer T."/>
            <person name="Micklem G."/>
            <person name="Kim H."/>
            <person name="Bhak J."/>
            <person name="Lajeunesse T.C."/>
            <person name="Voolstra C.R."/>
        </authorList>
    </citation>
    <scope>NUCLEOTIDE SEQUENCE [LARGE SCALE GENOMIC DNA]</scope>
    <source>
        <strain evidence="1 2">CCMP2467</strain>
    </source>
</reference>
<dbReference type="AlphaFoldDB" id="A0A1Q9DHR6"/>
<comment type="caution">
    <text evidence="1">The sequence shown here is derived from an EMBL/GenBank/DDBJ whole genome shotgun (WGS) entry which is preliminary data.</text>
</comment>
<accession>A0A1Q9DHR6</accession>